<proteinExistence type="predicted"/>
<reference evidence="1" key="1">
    <citation type="submission" date="2021-06" db="EMBL/GenBank/DDBJ databases">
        <authorList>
            <person name="Kallberg Y."/>
            <person name="Tangrot J."/>
            <person name="Rosling A."/>
        </authorList>
    </citation>
    <scope>NUCLEOTIDE SEQUENCE</scope>
    <source>
        <strain evidence="1">IA702</strain>
    </source>
</reference>
<sequence>FVNEASRMDMLCQALCRSDSNANSYVLLDMTMAARLRAGHIDREKVILISEDNKVREERRRVLSDLLQKICLRDIKEFVSRKKFNIIDDSIDSIFSQLSRAAHNLESISVKSKDYRRIMMGRKNSYSLNISLRQLL</sequence>
<dbReference type="AlphaFoldDB" id="A0A9N9DSK1"/>
<accession>A0A9N9DSK1</accession>
<gene>
    <name evidence="1" type="ORF">POCULU_LOCUS9755</name>
</gene>
<evidence type="ECO:0000313" key="1">
    <source>
        <dbReference type="EMBL" id="CAG8647333.1"/>
    </source>
</evidence>
<comment type="caution">
    <text evidence="1">The sequence shown here is derived from an EMBL/GenBank/DDBJ whole genome shotgun (WGS) entry which is preliminary data.</text>
</comment>
<organism evidence="1 2">
    <name type="scientific">Paraglomus occultum</name>
    <dbReference type="NCBI Taxonomy" id="144539"/>
    <lineage>
        <taxon>Eukaryota</taxon>
        <taxon>Fungi</taxon>
        <taxon>Fungi incertae sedis</taxon>
        <taxon>Mucoromycota</taxon>
        <taxon>Glomeromycotina</taxon>
        <taxon>Glomeromycetes</taxon>
        <taxon>Paraglomerales</taxon>
        <taxon>Paraglomeraceae</taxon>
        <taxon>Paraglomus</taxon>
    </lineage>
</organism>
<protein>
    <submittedName>
        <fullName evidence="1">8606_t:CDS:1</fullName>
    </submittedName>
</protein>
<dbReference type="Proteomes" id="UP000789572">
    <property type="component" value="Unassembled WGS sequence"/>
</dbReference>
<name>A0A9N9DSK1_9GLOM</name>
<evidence type="ECO:0000313" key="2">
    <source>
        <dbReference type="Proteomes" id="UP000789572"/>
    </source>
</evidence>
<keyword evidence="2" id="KW-1185">Reference proteome</keyword>
<feature type="non-terminal residue" evidence="1">
    <location>
        <position position="136"/>
    </location>
</feature>
<dbReference type="EMBL" id="CAJVPJ010004008">
    <property type="protein sequence ID" value="CAG8647333.1"/>
    <property type="molecule type" value="Genomic_DNA"/>
</dbReference>